<dbReference type="SUPFAM" id="SSF102588">
    <property type="entry name" value="LmbE-like"/>
    <property type="match status" value="1"/>
</dbReference>
<proteinExistence type="predicted"/>
<evidence type="ECO:0000313" key="1">
    <source>
        <dbReference type="EMBL" id="SHM14072.1"/>
    </source>
</evidence>
<gene>
    <name evidence="1" type="ORF">SAMN04487860_101218</name>
</gene>
<dbReference type="Proteomes" id="UP000184394">
    <property type="component" value="Unassembled WGS sequence"/>
</dbReference>
<dbReference type="RefSeq" id="WP_072947878.1">
    <property type="nucleotide sequence ID" value="NZ_FRCT01000001.1"/>
</dbReference>
<dbReference type="Pfam" id="PF02585">
    <property type="entry name" value="PIG-L"/>
    <property type="match status" value="1"/>
</dbReference>
<organism evidence="1 2">
    <name type="scientific">Ruminococcus flavefaciens</name>
    <dbReference type="NCBI Taxonomy" id="1265"/>
    <lineage>
        <taxon>Bacteria</taxon>
        <taxon>Bacillati</taxon>
        <taxon>Bacillota</taxon>
        <taxon>Clostridia</taxon>
        <taxon>Eubacteriales</taxon>
        <taxon>Oscillospiraceae</taxon>
        <taxon>Ruminococcus</taxon>
    </lineage>
</organism>
<dbReference type="OrthoDB" id="9815144at2"/>
<sequence>MNKRRVLLSPHFDDAVLSAWSKISFGTIIVTVCGGIPDQLTTVSSADKKCGFDSAAFAAITRRKEDQRVCERIGVSYRHLDFLDNPYDRNKDIKVIKKQLDKAVGEADELYAPIGIGAHPDHIAVRDAALELFRDKDIELYLYADYPYAAERNTDKKEYDWDKTIHCIRAVLDNAERVDLEREQLLKKIDTFRLYTSQINVLKSHYPGLLDCPGILGAESFWRVRL</sequence>
<reference evidence="1 2" key="1">
    <citation type="submission" date="2016-11" db="EMBL/GenBank/DDBJ databases">
        <authorList>
            <person name="Jaros S."/>
            <person name="Januszkiewicz K."/>
            <person name="Wedrychowicz H."/>
        </authorList>
    </citation>
    <scope>NUCLEOTIDE SEQUENCE [LARGE SCALE GENOMIC DNA]</scope>
    <source>
        <strain evidence="1 2">Y1</strain>
    </source>
</reference>
<dbReference type="InterPro" id="IPR024078">
    <property type="entry name" value="LmbE-like_dom_sf"/>
</dbReference>
<accession>A0A1M7GCF5</accession>
<dbReference type="EMBL" id="FRCT01000001">
    <property type="protein sequence ID" value="SHM14072.1"/>
    <property type="molecule type" value="Genomic_DNA"/>
</dbReference>
<dbReference type="InterPro" id="IPR003737">
    <property type="entry name" value="GlcNAc_PI_deacetylase-related"/>
</dbReference>
<protein>
    <submittedName>
        <fullName evidence="1">N-acetylglucosaminyl deacetylase, LmbE family</fullName>
    </submittedName>
</protein>
<evidence type="ECO:0000313" key="2">
    <source>
        <dbReference type="Proteomes" id="UP000184394"/>
    </source>
</evidence>
<name>A0A1M7GCF5_RUMFL</name>
<dbReference type="AlphaFoldDB" id="A0A1M7GCF5"/>
<dbReference type="Gene3D" id="3.40.50.10320">
    <property type="entry name" value="LmbE-like"/>
    <property type="match status" value="1"/>
</dbReference>